<keyword evidence="2" id="KW-1185">Reference proteome</keyword>
<dbReference type="EMBL" id="JANBPG010002254">
    <property type="protein sequence ID" value="KAJ1886461.1"/>
    <property type="molecule type" value="Genomic_DNA"/>
</dbReference>
<name>A0ACC1I5A7_9FUNG</name>
<evidence type="ECO:0000313" key="1">
    <source>
        <dbReference type="EMBL" id="KAJ1886461.1"/>
    </source>
</evidence>
<comment type="caution">
    <text evidence="1">The sequence shown here is derived from an EMBL/GenBank/DDBJ whole genome shotgun (WGS) entry which is preliminary data.</text>
</comment>
<protein>
    <submittedName>
        <fullName evidence="1">Uncharacterized protein</fullName>
    </submittedName>
</protein>
<dbReference type="Proteomes" id="UP001150581">
    <property type="component" value="Unassembled WGS sequence"/>
</dbReference>
<proteinExistence type="predicted"/>
<sequence length="843" mass="92833">VVFQHFPLRAKAVDSLRQRMSDKSTVLRSVMVTTCISILASHEKNLESSDRRTVEIMTTMGEIVKLGVTDAQPAVRESSRELFWELHNVSEIHGKKLLSSFPDSTRTMLLRDKAKYAREDQSNRPRNIIQDDRPISAAAVLRTPSNSSARQSGMRPSFNSMRGSPTPNPMISLASGRGPQRLPASARPSFSSDADEAMDTASHPDLRQLMVLDERSIPKMVDQIAVADKITDGSNDVQMDEGEDEDDSFVFAGPSIQSHQYVRRRVHGLRTPVQARMSLGLIDFNQVDMGTSLLEMDTPPRDSLITANLDAGTNAGADAGASADSSTSASANMDMDMDMDMDIETDTDDARTIVAAGETDAAAEVVSRMTPVGQAARDSQFDNQEATQTTAQMSVVGLMDRNVVPLSFIQALTVAPNTGQASSQYSTPRPARTLAVDFMRMDEHGNEMHSADMAEHVASRQSSDSGSAATAHGHFLTPERTPLMTPSPQNEYRTPSAALIAAYANQTATPRTQTARYWYGPVDPVTSVAMPRPTVAQSPMPAETPLRLNKIDMYLKRLTENCDVDESLFRSLARFAKEGSGNSWVGTEAGGSGYLDRVLRACLGWLQNPTETRNTVFVKDSCFDVLRVLVHRKSQYFTLDTARLLLLEVVRNRFVDSTILSGTAEDAYYDMTTQLDADLCFELAEDFFQRAPLPSLAQDNSVSRSGYAVCLEPRVQTLPSMDPMAVFKMDNALAVVFEFVAEVVKRLSSPEMINTQELDKFIPYSTACVNHPRNQVRNAALAPIAAVHKKLGGADTELEELLLRANARQLAVSTNPLAKYIGQIHRPEMRRLVWIYCSKPQDK</sequence>
<organism evidence="1 2">
    <name type="scientific">Kickxella alabastrina</name>
    <dbReference type="NCBI Taxonomy" id="61397"/>
    <lineage>
        <taxon>Eukaryota</taxon>
        <taxon>Fungi</taxon>
        <taxon>Fungi incertae sedis</taxon>
        <taxon>Zoopagomycota</taxon>
        <taxon>Kickxellomycotina</taxon>
        <taxon>Kickxellomycetes</taxon>
        <taxon>Kickxellales</taxon>
        <taxon>Kickxellaceae</taxon>
        <taxon>Kickxella</taxon>
    </lineage>
</organism>
<accession>A0ACC1I5A7</accession>
<feature type="non-terminal residue" evidence="1">
    <location>
        <position position="1"/>
    </location>
</feature>
<evidence type="ECO:0000313" key="2">
    <source>
        <dbReference type="Proteomes" id="UP001150581"/>
    </source>
</evidence>
<gene>
    <name evidence="1" type="ORF">LPJ66_009619</name>
</gene>
<reference evidence="1" key="1">
    <citation type="submission" date="2022-07" db="EMBL/GenBank/DDBJ databases">
        <title>Phylogenomic reconstructions and comparative analyses of Kickxellomycotina fungi.</title>
        <authorList>
            <person name="Reynolds N.K."/>
            <person name="Stajich J.E."/>
            <person name="Barry K."/>
            <person name="Grigoriev I.V."/>
            <person name="Crous P."/>
            <person name="Smith M.E."/>
        </authorList>
    </citation>
    <scope>NUCLEOTIDE SEQUENCE</scope>
    <source>
        <strain evidence="1">Benny 63K</strain>
    </source>
</reference>